<gene>
    <name evidence="3" type="ORF">SAMN04488109_4717</name>
</gene>
<sequence length="654" mass="73674">MKFDKKTLSDFDQSLRLEWLETNGIGGYASGTVSGANSRKYHGLLVSAQHPPVGRVVALSKLEETLVVKGPGNTEERFELGANQYPGAVHPKGFQYLKNFERQLFPVFTYEAGGVEIRKTIAAVHGENTTLVIYEVIRARRPFTLELLPLSSCRDFHSLTFANDAIGTQYIFDEGIFRTLNYLTCPEIFIAVPGSSFTENQTWYRNFEYAVEQERGLDYREDLYTLGNFSVTLKKGDTLGVIISTDDPTGKDAAKLFARETKRREGLVGKFSSNENLKRLALAADQFIVKRGALSTVLAGYPWFADWGRDTMIALPGLCLVTGRFDEAKKILLQFAGIVSEGMLPNRFSDRDEPPEYNTIDATLWFFQAIYHYYNSTTDKAFLKKILPILEDIMMWHEKGTRYNIKADEADGLLSGGQEGVQLTWMDAKVADWVVTPRRGKAVEINALWYNAHCIMNFLLTESGKADLGKPYAVKAAKVKEQFNILFWNEDQQALFDYITETEKNSALRPNQVFAISLPFPLLTKERAKKVLATISSHLLTPRGLRSLSPTDSEYKPVYMGNLWYRDGAYHQGTVWSFLLGPYIDAVMYVKEDKGKAEATRLLLKFFHHLDEACIGSVSEIFDGEAPHTPRGCIAQAWGVAEVLRVAVKHDLVL</sequence>
<dbReference type="Pfam" id="PF12439">
    <property type="entry name" value="GDE_N"/>
    <property type="match status" value="1"/>
</dbReference>
<feature type="domain" description="Glycogen debranching enzyme bacterial and archaeal type N-terminal" evidence="2">
    <location>
        <begin position="18"/>
        <end position="238"/>
    </location>
</feature>
<dbReference type="Pfam" id="PF06202">
    <property type="entry name" value="GDE_C"/>
    <property type="match status" value="1"/>
</dbReference>
<protein>
    <submittedName>
        <fullName evidence="3">Glycogen debranching enzyme, putative</fullName>
    </submittedName>
</protein>
<dbReference type="PANTHER" id="PTHR10569">
    <property type="entry name" value="GLYCOGEN DEBRANCHING ENZYME"/>
    <property type="match status" value="1"/>
</dbReference>
<feature type="domain" description="Glycogen debranching enzyme C-terminal" evidence="1">
    <location>
        <begin position="283"/>
        <end position="645"/>
    </location>
</feature>
<dbReference type="InterPro" id="IPR010401">
    <property type="entry name" value="AGL/Gdb1"/>
</dbReference>
<reference evidence="3 4" key="1">
    <citation type="submission" date="2016-11" db="EMBL/GenBank/DDBJ databases">
        <authorList>
            <person name="Jaros S."/>
            <person name="Januszkiewicz K."/>
            <person name="Wedrychowicz H."/>
        </authorList>
    </citation>
    <scope>NUCLEOTIDE SEQUENCE [LARGE SCALE GENOMIC DNA]</scope>
    <source>
        <strain evidence="3 4">DSM 24574</strain>
    </source>
</reference>
<dbReference type="OrthoDB" id="9761875at2"/>
<dbReference type="InterPro" id="IPR006451">
    <property type="entry name" value="Glycogen_debranch_arc"/>
</dbReference>
<evidence type="ECO:0000259" key="2">
    <source>
        <dbReference type="Pfam" id="PF12439"/>
    </source>
</evidence>
<accession>A0A1M5UIM6</accession>
<organism evidence="3 4">
    <name type="scientific">Chryseolinea serpens</name>
    <dbReference type="NCBI Taxonomy" id="947013"/>
    <lineage>
        <taxon>Bacteria</taxon>
        <taxon>Pseudomonadati</taxon>
        <taxon>Bacteroidota</taxon>
        <taxon>Cytophagia</taxon>
        <taxon>Cytophagales</taxon>
        <taxon>Fulvivirgaceae</taxon>
        <taxon>Chryseolinea</taxon>
    </lineage>
</organism>
<dbReference type="Proteomes" id="UP000184212">
    <property type="component" value="Unassembled WGS sequence"/>
</dbReference>
<proteinExistence type="predicted"/>
<dbReference type="AlphaFoldDB" id="A0A1M5UIM6"/>
<dbReference type="GO" id="GO:0005980">
    <property type="term" value="P:glycogen catabolic process"/>
    <property type="evidence" value="ECO:0007669"/>
    <property type="project" value="InterPro"/>
</dbReference>
<dbReference type="PANTHER" id="PTHR10569:SF2">
    <property type="entry name" value="GLYCOGEN DEBRANCHING ENZYME"/>
    <property type="match status" value="1"/>
</dbReference>
<dbReference type="InterPro" id="IPR032790">
    <property type="entry name" value="GDE_C"/>
</dbReference>
<evidence type="ECO:0000313" key="4">
    <source>
        <dbReference type="Proteomes" id="UP000184212"/>
    </source>
</evidence>
<dbReference type="InterPro" id="IPR012341">
    <property type="entry name" value="6hp_glycosidase-like_sf"/>
</dbReference>
<name>A0A1M5UIM6_9BACT</name>
<evidence type="ECO:0000259" key="1">
    <source>
        <dbReference type="Pfam" id="PF06202"/>
    </source>
</evidence>
<dbReference type="SUPFAM" id="SSF48208">
    <property type="entry name" value="Six-hairpin glycosidases"/>
    <property type="match status" value="1"/>
</dbReference>
<keyword evidence="4" id="KW-1185">Reference proteome</keyword>
<dbReference type="STRING" id="947013.SAMN04488109_4717"/>
<dbReference type="Gene3D" id="1.50.10.10">
    <property type="match status" value="1"/>
</dbReference>
<dbReference type="NCBIfam" id="TIGR01561">
    <property type="entry name" value="gde_arch"/>
    <property type="match status" value="1"/>
</dbReference>
<dbReference type="GO" id="GO:0004135">
    <property type="term" value="F:amylo-alpha-1,6-glucosidase activity"/>
    <property type="evidence" value="ECO:0007669"/>
    <property type="project" value="InterPro"/>
</dbReference>
<dbReference type="GO" id="GO:0004134">
    <property type="term" value="F:4-alpha-glucanotransferase activity"/>
    <property type="evidence" value="ECO:0007669"/>
    <property type="project" value="InterPro"/>
</dbReference>
<dbReference type="InterPro" id="IPR024742">
    <property type="entry name" value="Glycogen_debranch_N"/>
</dbReference>
<evidence type="ECO:0000313" key="3">
    <source>
        <dbReference type="EMBL" id="SHH62839.1"/>
    </source>
</evidence>
<dbReference type="RefSeq" id="WP_073138936.1">
    <property type="nucleotide sequence ID" value="NZ_FQWQ01000003.1"/>
</dbReference>
<dbReference type="FunFam" id="1.50.10.10:FF:000073">
    <property type="entry name" value="Glycogen debranching enzyme, hypothetical (TreX-like)"/>
    <property type="match status" value="1"/>
</dbReference>
<dbReference type="InterPro" id="IPR008928">
    <property type="entry name" value="6-hairpin_glycosidase_sf"/>
</dbReference>
<dbReference type="EMBL" id="FQWQ01000003">
    <property type="protein sequence ID" value="SHH62839.1"/>
    <property type="molecule type" value="Genomic_DNA"/>
</dbReference>